<comment type="similarity">
    <text evidence="2">Belongs to the KRTCAP2 family.</text>
</comment>
<feature type="transmembrane region" description="Helical" evidence="10">
    <location>
        <begin position="89"/>
        <end position="122"/>
    </location>
</feature>
<evidence type="ECO:0000313" key="12">
    <source>
        <dbReference type="RefSeq" id="XP_035660757.1"/>
    </source>
</evidence>
<evidence type="ECO:0000313" key="11">
    <source>
        <dbReference type="Proteomes" id="UP000001554"/>
    </source>
</evidence>
<protein>
    <recommendedName>
        <fullName evidence="3">Dolichyl-diphosphooligosaccharide--protein glycosyltransferase subunit KCP2</fullName>
    </recommendedName>
    <alternativeName>
        <fullName evidence="7">Keratinocyte-associated protein 2</fullName>
    </alternativeName>
</protein>
<dbReference type="AlphaFoldDB" id="A0A9J7KIW2"/>
<evidence type="ECO:0000256" key="1">
    <source>
        <dbReference type="ARBA" id="ARBA00004141"/>
    </source>
</evidence>
<comment type="subunit">
    <text evidence="9">Component of STT3A-containing oligosaccharyl transferase (OST-A) complex. STT3A-containing complex assembly occurs through the formation of 3 subcomplexes. Subcomplex 1 contains RPN1 and TMEM258, subcomplex 2 contains the STT3A-specific subunits STT3A, DC2/OSTC, and KCP2 as well as the core subunit OST4, and subcomplex 3 contains RPN2, DAD1, and OST48. The OST-A complex can form stable complexes with the Sec61 complex or with both the Sec61 and TRAP complexes. Interacts with PSEN1 and NCSTN; indicative for an association with the gamma-secretase complex.</text>
</comment>
<evidence type="ECO:0000256" key="7">
    <source>
        <dbReference type="ARBA" id="ARBA00049813"/>
    </source>
</evidence>
<evidence type="ECO:0000256" key="6">
    <source>
        <dbReference type="ARBA" id="ARBA00023136"/>
    </source>
</evidence>
<dbReference type="KEGG" id="bfo:118405378"/>
<evidence type="ECO:0000256" key="2">
    <source>
        <dbReference type="ARBA" id="ARBA00007279"/>
    </source>
</evidence>
<organism evidence="11 12">
    <name type="scientific">Branchiostoma floridae</name>
    <name type="common">Florida lancelet</name>
    <name type="synonym">Amphioxus</name>
    <dbReference type="NCBI Taxonomy" id="7739"/>
    <lineage>
        <taxon>Eukaryota</taxon>
        <taxon>Metazoa</taxon>
        <taxon>Chordata</taxon>
        <taxon>Cephalochordata</taxon>
        <taxon>Leptocardii</taxon>
        <taxon>Amphioxiformes</taxon>
        <taxon>Branchiostomatidae</taxon>
        <taxon>Branchiostoma</taxon>
    </lineage>
</organism>
<dbReference type="GeneID" id="118405378"/>
<comment type="function">
    <text evidence="8">Subunit of STT3A-containing oligosaccharyl transferase (OST-A) complex that catalyzes the initial transfer of a defined glycan (Glc(3)Man(9)GlcNAc(2) in eukaryotes) from the lipid carrier dolichol-pyrophosphate to an asparagine residue within an Asn-X-Ser/Thr consensus motif in nascent polypeptide chains, the first step in protein N-glycosylation. N-glycosylation occurs cotranslationally and the complex associates with the Sec61 complex at the channel-forming translocon complex that mediates protein translocation across the endoplasmic reticulum (ER). Within the OST-A complex, acts as an adapter that anchors the OST-A complex to the Sec61 complex. May be involved in N-glycosylation of APP (amyloid-beta precursor protein). Can modulate gamma-secretase cleavage of APP by enhancing endoprotelysis of PSEN1.</text>
</comment>
<evidence type="ECO:0000256" key="9">
    <source>
        <dbReference type="ARBA" id="ARBA00063768"/>
    </source>
</evidence>
<keyword evidence="6 10" id="KW-0472">Membrane</keyword>
<accession>A0A9J7KIW2</accession>
<evidence type="ECO:0000256" key="10">
    <source>
        <dbReference type="SAM" id="Phobius"/>
    </source>
</evidence>
<proteinExistence type="inferred from homology"/>
<dbReference type="InterPro" id="IPR018614">
    <property type="entry name" value="KRTCAP2"/>
</dbReference>
<dbReference type="OMA" id="ITIYYMN"/>
<name>A0A9J7KIW2_BRAFL</name>
<keyword evidence="11" id="KW-1185">Reference proteome</keyword>
<feature type="transmembrane region" description="Helical" evidence="10">
    <location>
        <begin position="49"/>
        <end position="69"/>
    </location>
</feature>
<feature type="transmembrane region" description="Helical" evidence="10">
    <location>
        <begin position="20"/>
        <end position="37"/>
    </location>
</feature>
<keyword evidence="4 10" id="KW-0812">Transmembrane</keyword>
<dbReference type="GO" id="GO:0016020">
    <property type="term" value="C:membrane"/>
    <property type="evidence" value="ECO:0007669"/>
    <property type="project" value="UniProtKB-SubCell"/>
</dbReference>
<dbReference type="OrthoDB" id="1111004at2759"/>
<dbReference type="Proteomes" id="UP000001554">
    <property type="component" value="Chromosome 2"/>
</dbReference>
<dbReference type="PANTHER" id="PTHR32001:SF1">
    <property type="entry name" value="KERATINOCYTE-ASSOCIATED PROTEIN 2"/>
    <property type="match status" value="1"/>
</dbReference>
<evidence type="ECO:0000256" key="3">
    <source>
        <dbReference type="ARBA" id="ARBA00020175"/>
    </source>
</evidence>
<dbReference type="GO" id="GO:0006487">
    <property type="term" value="P:protein N-linked glycosylation"/>
    <property type="evidence" value="ECO:0000318"/>
    <property type="project" value="GO_Central"/>
</dbReference>
<evidence type="ECO:0000256" key="4">
    <source>
        <dbReference type="ARBA" id="ARBA00022692"/>
    </source>
</evidence>
<dbReference type="Pfam" id="PF09775">
    <property type="entry name" value="Keratin_assoc"/>
    <property type="match status" value="1"/>
</dbReference>
<sequence length="147" mass="16225">MECMVVVCKGIRNAWTVPTSVSFLLASTLCILLFAGMQMYKVQLASKEWLTILGGFLGSNLFIFVLTATSNFESWLFGRGFQAKVFPEVLFALAVAMFASGLVHRVCVTTCFIFSLVALYYVNKVSASKYAPIATPSKPAKETKKRK</sequence>
<keyword evidence="5 10" id="KW-1133">Transmembrane helix</keyword>
<dbReference type="RefSeq" id="XP_035660757.1">
    <property type="nucleotide sequence ID" value="XM_035804864.1"/>
</dbReference>
<reference evidence="11" key="1">
    <citation type="journal article" date="2020" name="Nat. Ecol. Evol.">
        <title>Deeply conserved synteny resolves early events in vertebrate evolution.</title>
        <authorList>
            <person name="Simakov O."/>
            <person name="Marletaz F."/>
            <person name="Yue J.X."/>
            <person name="O'Connell B."/>
            <person name="Jenkins J."/>
            <person name="Brandt A."/>
            <person name="Calef R."/>
            <person name="Tung C.H."/>
            <person name="Huang T.K."/>
            <person name="Schmutz J."/>
            <person name="Satoh N."/>
            <person name="Yu J.K."/>
            <person name="Putnam N.H."/>
            <person name="Green R.E."/>
            <person name="Rokhsar D.S."/>
        </authorList>
    </citation>
    <scope>NUCLEOTIDE SEQUENCE [LARGE SCALE GENOMIC DNA]</scope>
    <source>
        <strain evidence="11">S238N-H82</strain>
    </source>
</reference>
<gene>
    <name evidence="12" type="primary">LOC118405378</name>
</gene>
<dbReference type="PANTHER" id="PTHR32001">
    <property type="entry name" value="KERATINOCYTE-ASSOCIATED PROTEIN 2"/>
    <property type="match status" value="1"/>
</dbReference>
<evidence type="ECO:0000256" key="8">
    <source>
        <dbReference type="ARBA" id="ARBA00053818"/>
    </source>
</evidence>
<evidence type="ECO:0000256" key="5">
    <source>
        <dbReference type="ARBA" id="ARBA00022989"/>
    </source>
</evidence>
<reference evidence="12" key="2">
    <citation type="submission" date="2025-08" db="UniProtKB">
        <authorList>
            <consortium name="RefSeq"/>
        </authorList>
    </citation>
    <scope>IDENTIFICATION</scope>
    <source>
        <strain evidence="12">S238N-H82</strain>
        <tissue evidence="12">Testes</tissue>
    </source>
</reference>
<comment type="subcellular location">
    <subcellularLocation>
        <location evidence="1">Membrane</location>
        <topology evidence="1">Multi-pass membrane protein</topology>
    </subcellularLocation>
</comment>